<reference evidence="1" key="1">
    <citation type="journal article" date="2017" name="Science">
        <title>Giant viruses with an expanded complement of translation system components.</title>
        <authorList>
            <person name="Schulz F."/>
            <person name="Yutin N."/>
            <person name="Ivanova N.N."/>
            <person name="Ortega D.R."/>
            <person name="Lee T.K."/>
            <person name="Vierheilig J."/>
            <person name="Daims H."/>
            <person name="Horn M."/>
            <person name="Wagner M."/>
            <person name="Jensen G.J."/>
            <person name="Kyrpides N.C."/>
            <person name="Koonin E.V."/>
            <person name="Woyke T."/>
        </authorList>
    </citation>
    <scope>NUCLEOTIDE SEQUENCE</scope>
    <source>
        <strain evidence="1">KNV1</strain>
    </source>
</reference>
<dbReference type="EMBL" id="KY684109">
    <property type="protein sequence ID" value="ARF11864.1"/>
    <property type="molecule type" value="Genomic_DNA"/>
</dbReference>
<gene>
    <name evidence="1" type="ORF">Klosneuvirus_2_300</name>
</gene>
<evidence type="ECO:0000313" key="1">
    <source>
        <dbReference type="EMBL" id="ARF11864.1"/>
    </source>
</evidence>
<protein>
    <submittedName>
        <fullName evidence="1">Uncharacterized protein</fullName>
    </submittedName>
</protein>
<accession>A0A1V0SJP7</accession>
<name>A0A1V0SJP7_9VIRU</name>
<proteinExistence type="predicted"/>
<organism evidence="1">
    <name type="scientific">Klosneuvirus KNV1</name>
    <dbReference type="NCBI Taxonomy" id="1977640"/>
    <lineage>
        <taxon>Viruses</taxon>
        <taxon>Varidnaviria</taxon>
        <taxon>Bamfordvirae</taxon>
        <taxon>Nucleocytoviricota</taxon>
        <taxon>Megaviricetes</taxon>
        <taxon>Imitervirales</taxon>
        <taxon>Mimiviridae</taxon>
        <taxon>Klosneuvirinae</taxon>
        <taxon>Klosneuvirus</taxon>
    </lineage>
</organism>
<sequence>MVVARKRDLFIMNNLKDELDLLNFEWDENDVMYWTTYFEFVQSN</sequence>